<dbReference type="GO" id="GO:0050570">
    <property type="term" value="F:4-hydroxythreonine-4-phosphate dehydrogenase activity"/>
    <property type="evidence" value="ECO:0007669"/>
    <property type="project" value="UniProtKB-UniRule"/>
</dbReference>
<evidence type="ECO:0000256" key="2">
    <source>
        <dbReference type="ARBA" id="ARBA00022723"/>
    </source>
</evidence>
<dbReference type="InterPro" id="IPR037510">
    <property type="entry name" value="PdxA"/>
</dbReference>
<dbReference type="Gene3D" id="3.40.718.10">
    <property type="entry name" value="Isopropylmalate Dehydrogenase"/>
    <property type="match status" value="1"/>
</dbReference>
<feature type="binding site" evidence="7">
    <location>
        <position position="172"/>
    </location>
    <ligand>
        <name>a divalent metal cation</name>
        <dbReference type="ChEBI" id="CHEBI:60240"/>
        <note>ligand shared between dimeric partners</note>
    </ligand>
</feature>
<keyword evidence="2 7" id="KW-0479">Metal-binding</keyword>
<dbReference type="GO" id="GO:0005737">
    <property type="term" value="C:cytoplasm"/>
    <property type="evidence" value="ECO:0007669"/>
    <property type="project" value="UniProtKB-SubCell"/>
</dbReference>
<evidence type="ECO:0000256" key="3">
    <source>
        <dbReference type="ARBA" id="ARBA00022857"/>
    </source>
</evidence>
<dbReference type="GO" id="GO:0051287">
    <property type="term" value="F:NAD binding"/>
    <property type="evidence" value="ECO:0007669"/>
    <property type="project" value="InterPro"/>
</dbReference>
<evidence type="ECO:0000256" key="1">
    <source>
        <dbReference type="ARBA" id="ARBA00022490"/>
    </source>
</evidence>
<keyword evidence="4 7" id="KW-0560">Oxidoreductase</keyword>
<evidence type="ECO:0000313" key="9">
    <source>
        <dbReference type="EMBL" id="MCS0493621.1"/>
    </source>
</evidence>
<comment type="function">
    <text evidence="7">Catalyzes the NAD(P)-dependent oxidation of 4-(phosphooxy)-L-threonine (HTP) into 2-amino-3-oxo-4-(phosphooxy)butyric acid which spontaneously decarboxylates to form 3-amino-2-oxopropyl phosphate (AHAP).</text>
</comment>
<comment type="catalytic activity">
    <reaction evidence="7">
        <text>4-(phosphooxy)-L-threonine + NAD(+) = 3-amino-2-oxopropyl phosphate + CO2 + NADH</text>
        <dbReference type="Rhea" id="RHEA:32275"/>
        <dbReference type="ChEBI" id="CHEBI:16526"/>
        <dbReference type="ChEBI" id="CHEBI:57279"/>
        <dbReference type="ChEBI" id="CHEBI:57540"/>
        <dbReference type="ChEBI" id="CHEBI:57945"/>
        <dbReference type="ChEBI" id="CHEBI:58452"/>
        <dbReference type="EC" id="1.1.1.262"/>
    </reaction>
</comment>
<keyword evidence="10" id="KW-1185">Reference proteome</keyword>
<dbReference type="RefSeq" id="WP_258730573.1">
    <property type="nucleotide sequence ID" value="NZ_JANTHZ010000001.1"/>
</dbReference>
<dbReference type="GO" id="GO:0008270">
    <property type="term" value="F:zinc ion binding"/>
    <property type="evidence" value="ECO:0007669"/>
    <property type="project" value="UniProtKB-UniRule"/>
</dbReference>
<dbReference type="AlphaFoldDB" id="A0A9X2PB24"/>
<feature type="binding site" evidence="7">
    <location>
        <position position="280"/>
    </location>
    <ligand>
        <name>substrate</name>
    </ligand>
</feature>
<dbReference type="GO" id="GO:0000287">
    <property type="term" value="F:magnesium ion binding"/>
    <property type="evidence" value="ECO:0007669"/>
    <property type="project" value="UniProtKB-UniRule"/>
</dbReference>
<evidence type="ECO:0000256" key="8">
    <source>
        <dbReference type="SAM" id="MobiDB-lite"/>
    </source>
</evidence>
<comment type="subunit">
    <text evidence="7">Homodimer.</text>
</comment>
<keyword evidence="1 7" id="KW-0963">Cytoplasm</keyword>
<organism evidence="9 10">
    <name type="scientific">Ancylobacter mangrovi</name>
    <dbReference type="NCBI Taxonomy" id="2972472"/>
    <lineage>
        <taxon>Bacteria</taxon>
        <taxon>Pseudomonadati</taxon>
        <taxon>Pseudomonadota</taxon>
        <taxon>Alphaproteobacteria</taxon>
        <taxon>Hyphomicrobiales</taxon>
        <taxon>Xanthobacteraceae</taxon>
        <taxon>Ancylobacter</taxon>
    </lineage>
</organism>
<keyword evidence="6 7" id="KW-0664">Pyridoxine biosynthesis</keyword>
<dbReference type="PANTHER" id="PTHR30004:SF6">
    <property type="entry name" value="D-THREONATE 4-PHOSPHATE DEHYDROGENASE"/>
    <property type="match status" value="1"/>
</dbReference>
<evidence type="ECO:0000256" key="4">
    <source>
        <dbReference type="ARBA" id="ARBA00023002"/>
    </source>
</evidence>
<accession>A0A9X2PB24</accession>
<keyword evidence="5 7" id="KW-0520">NAD</keyword>
<comment type="subcellular location">
    <subcellularLocation>
        <location evidence="7">Cytoplasm</location>
    </subcellularLocation>
</comment>
<feature type="binding site" evidence="7">
    <location>
        <position position="298"/>
    </location>
    <ligand>
        <name>substrate</name>
    </ligand>
</feature>
<proteinExistence type="inferred from homology"/>
<comment type="similarity">
    <text evidence="7">Belongs to the PdxA family.</text>
</comment>
<sequence>MPRSSTPALALSLGEPAGIGPDIALLAWESRAELRLPPFFITGDPACLRARAARLGVPALVRECAPEDAAELFADVLPVVPAGPAATATPGVPDTSSGPAAKAAIDAAVQFVKSGRASAIVTNPISKAVLYDTGFRFPGHTEYLAHLAGDPPPRPVMMIWSPELAVIPATIHVPVADIARTLTRELLVETGRIAARDLEHRFGIARPRIAFCGLNPHAGEQGTIGREDEEITRPAVEELRREGIDARGPFPADTLFHPAARKGYDVVVGAYHDQVLAPVKMLAFDRAVNVTLGLPFVRTSPDHGTAFDIAGTGRANPASLVEALRLARRLADRDRELSEAAPVGEDAPLLADGRPA</sequence>
<dbReference type="NCBIfam" id="TIGR00557">
    <property type="entry name" value="pdxA"/>
    <property type="match status" value="1"/>
</dbReference>
<gene>
    <name evidence="7 9" type="primary">pdxA</name>
    <name evidence="9" type="ORF">NVS89_00825</name>
</gene>
<feature type="binding site" evidence="7">
    <location>
        <position position="141"/>
    </location>
    <ligand>
        <name>substrate</name>
    </ligand>
</feature>
<feature type="region of interest" description="Disordered" evidence="8">
    <location>
        <begin position="335"/>
        <end position="356"/>
    </location>
</feature>
<dbReference type="HAMAP" id="MF_00536">
    <property type="entry name" value="PdxA"/>
    <property type="match status" value="1"/>
</dbReference>
<feature type="binding site" evidence="7">
    <location>
        <position position="289"/>
    </location>
    <ligand>
        <name>substrate</name>
    </ligand>
</feature>
<feature type="binding site" evidence="7">
    <location>
        <position position="140"/>
    </location>
    <ligand>
        <name>substrate</name>
    </ligand>
</feature>
<evidence type="ECO:0000256" key="6">
    <source>
        <dbReference type="ARBA" id="ARBA00023096"/>
    </source>
</evidence>
<dbReference type="GO" id="GO:0008615">
    <property type="term" value="P:pyridoxine biosynthetic process"/>
    <property type="evidence" value="ECO:0007669"/>
    <property type="project" value="UniProtKB-UniRule"/>
</dbReference>
<dbReference type="SUPFAM" id="SSF53659">
    <property type="entry name" value="Isocitrate/Isopropylmalate dehydrogenase-like"/>
    <property type="match status" value="1"/>
</dbReference>
<dbReference type="GO" id="GO:0042823">
    <property type="term" value="P:pyridoxal phosphate biosynthetic process"/>
    <property type="evidence" value="ECO:0007669"/>
    <property type="project" value="UniProtKB-UniRule"/>
</dbReference>
<dbReference type="EC" id="1.1.1.262" evidence="7"/>
<comment type="cofactor">
    <cofactor evidence="7">
        <name>Zn(2+)</name>
        <dbReference type="ChEBI" id="CHEBI:29105"/>
    </cofactor>
    <cofactor evidence="7">
        <name>Mg(2+)</name>
        <dbReference type="ChEBI" id="CHEBI:18420"/>
    </cofactor>
    <cofactor evidence="7">
        <name>Co(2+)</name>
        <dbReference type="ChEBI" id="CHEBI:48828"/>
    </cofactor>
    <text evidence="7">Binds 1 divalent metal cation per subunit. Can use ions such as Zn(2+), Mg(2+) or Co(2+).</text>
</comment>
<keyword evidence="7" id="KW-0862">Zinc</keyword>
<comment type="pathway">
    <text evidence="7">Cofactor biosynthesis; pyridoxine 5'-phosphate biosynthesis; pyridoxine 5'-phosphate from D-erythrose 4-phosphate: step 4/5.</text>
</comment>
<dbReference type="Pfam" id="PF04166">
    <property type="entry name" value="PdxA"/>
    <property type="match status" value="1"/>
</dbReference>
<keyword evidence="3 7" id="KW-0521">NADP</keyword>
<dbReference type="NCBIfam" id="NF003699">
    <property type="entry name" value="PRK05312.1"/>
    <property type="match status" value="1"/>
</dbReference>
<protein>
    <recommendedName>
        <fullName evidence="7">4-hydroxythreonine-4-phosphate dehydrogenase</fullName>
        <ecNumber evidence="7">1.1.1.262</ecNumber>
    </recommendedName>
    <alternativeName>
        <fullName evidence="7">4-(phosphohydroxy)-L-threonine dehydrogenase</fullName>
    </alternativeName>
</protein>
<name>A0A9X2PB24_9HYPH</name>
<evidence type="ECO:0000256" key="7">
    <source>
        <dbReference type="HAMAP-Rule" id="MF_00536"/>
    </source>
</evidence>
<reference evidence="9" key="1">
    <citation type="submission" date="2022-08" db="EMBL/GenBank/DDBJ databases">
        <authorList>
            <person name="Li F."/>
        </authorList>
    </citation>
    <scope>NUCLEOTIDE SEQUENCE</scope>
    <source>
        <strain evidence="9">MQZ15Z-1</strain>
    </source>
</reference>
<keyword evidence="7" id="KW-0460">Magnesium</keyword>
<dbReference type="PANTHER" id="PTHR30004">
    <property type="entry name" value="4-HYDROXYTHREONINE-4-PHOSPHATE DEHYDROGENASE"/>
    <property type="match status" value="1"/>
</dbReference>
<dbReference type="GO" id="GO:0050897">
    <property type="term" value="F:cobalt ion binding"/>
    <property type="evidence" value="ECO:0007669"/>
    <property type="project" value="UniProtKB-UniRule"/>
</dbReference>
<dbReference type="EMBL" id="JANTHZ010000001">
    <property type="protein sequence ID" value="MCS0493621.1"/>
    <property type="molecule type" value="Genomic_DNA"/>
</dbReference>
<feature type="binding site" evidence="7">
    <location>
        <position position="217"/>
    </location>
    <ligand>
        <name>a divalent metal cation</name>
        <dbReference type="ChEBI" id="CHEBI:60240"/>
        <note>ligand shared between dimeric partners</note>
    </ligand>
</feature>
<comment type="miscellaneous">
    <text evidence="7">The active site is located at the dimer interface.</text>
</comment>
<feature type="binding site" evidence="7">
    <location>
        <position position="272"/>
    </location>
    <ligand>
        <name>a divalent metal cation</name>
        <dbReference type="ChEBI" id="CHEBI:60240"/>
        <note>ligand shared between dimeric partners</note>
    </ligand>
</feature>
<dbReference type="Proteomes" id="UP001151088">
    <property type="component" value="Unassembled WGS sequence"/>
</dbReference>
<dbReference type="InterPro" id="IPR005255">
    <property type="entry name" value="PdxA_fam"/>
</dbReference>
<comment type="caution">
    <text evidence="9">The sequence shown here is derived from an EMBL/GenBank/DDBJ whole genome shotgun (WGS) entry which is preliminary data.</text>
</comment>
<evidence type="ECO:0000256" key="5">
    <source>
        <dbReference type="ARBA" id="ARBA00023027"/>
    </source>
</evidence>
<keyword evidence="7" id="KW-0170">Cobalt</keyword>
<evidence type="ECO:0000313" key="10">
    <source>
        <dbReference type="Proteomes" id="UP001151088"/>
    </source>
</evidence>